<dbReference type="AlphaFoldDB" id="A0A8S3RVY6"/>
<gene>
    <name evidence="2" type="ORF">MEDL_23089</name>
</gene>
<sequence length="517" mass="57274">MYKFLTNVFDYALTNQNAKHTFSWYTQVLEFYNSVQHLGGDRTVTFLRGPVHEGQGRGGTKTFTFENSKLGGPSYNSRSKLKSGYTNKSGVHKNVIDTFQTISHLKLEPQFSNSTVIVVTVAVASDGTALKPSIQFDPLYKTNVGLVEEIDIKYVKDHPDVKGEDLKDRFVTEAVVTVCTDVSNCFALPIAVDYMPKGGKIGANILQLMLDRIRLLHVCRKCLTEMHTTNFVLNVADINCKSHCNECLRLMTTCDNCLLIGHSSHVPALRACTKCIADEYTTGHIRAIATAKDPKLKVTTLRKNDLHEELRKRNASTEGNVKELQTRLHKELDETTKLYNDKTLLTDCVNLTNQSTKFVNPVAIVSCEGLLYVADNDNNTTILPYSMDWATVLGMTLQKSLLYVSSDTGISAVNLETMTTRLIMKKNNEQCQVAGMDIYCDCLIFSDVASGKVKLIDENGSIIDVAGSGAGHDRDGSDKFATLARPYGIACEEKTIYLCDTSISTSSKNDNKFKGNK</sequence>
<evidence type="ECO:0000313" key="3">
    <source>
        <dbReference type="Proteomes" id="UP000683360"/>
    </source>
</evidence>
<evidence type="ECO:0000256" key="1">
    <source>
        <dbReference type="SAM" id="Coils"/>
    </source>
</evidence>
<comment type="caution">
    <text evidence="2">The sequence shown here is derived from an EMBL/GenBank/DDBJ whole genome shotgun (WGS) entry which is preliminary data.</text>
</comment>
<dbReference type="SUPFAM" id="SSF63825">
    <property type="entry name" value="YWTD domain"/>
    <property type="match status" value="1"/>
</dbReference>
<organism evidence="2 3">
    <name type="scientific">Mytilus edulis</name>
    <name type="common">Blue mussel</name>
    <dbReference type="NCBI Taxonomy" id="6550"/>
    <lineage>
        <taxon>Eukaryota</taxon>
        <taxon>Metazoa</taxon>
        <taxon>Spiralia</taxon>
        <taxon>Lophotrochozoa</taxon>
        <taxon>Mollusca</taxon>
        <taxon>Bivalvia</taxon>
        <taxon>Autobranchia</taxon>
        <taxon>Pteriomorphia</taxon>
        <taxon>Mytilida</taxon>
        <taxon>Mytiloidea</taxon>
        <taxon>Mytilidae</taxon>
        <taxon>Mytilinae</taxon>
        <taxon>Mytilus</taxon>
    </lineage>
</organism>
<dbReference type="OrthoDB" id="5981398at2759"/>
<feature type="coiled-coil region" evidence="1">
    <location>
        <begin position="307"/>
        <end position="334"/>
    </location>
</feature>
<keyword evidence="3" id="KW-1185">Reference proteome</keyword>
<dbReference type="InterPro" id="IPR011042">
    <property type="entry name" value="6-blade_b-propeller_TolB-like"/>
</dbReference>
<keyword evidence="1" id="KW-0175">Coiled coil</keyword>
<dbReference type="Gene3D" id="2.120.10.30">
    <property type="entry name" value="TolB, C-terminal domain"/>
    <property type="match status" value="1"/>
</dbReference>
<evidence type="ECO:0000313" key="2">
    <source>
        <dbReference type="EMBL" id="CAG2208951.1"/>
    </source>
</evidence>
<accession>A0A8S3RVY6</accession>
<protein>
    <submittedName>
        <fullName evidence="2">Uncharacterized protein</fullName>
    </submittedName>
</protein>
<name>A0A8S3RVY6_MYTED</name>
<dbReference type="EMBL" id="CAJPWZ010001126">
    <property type="protein sequence ID" value="CAG2208951.1"/>
    <property type="molecule type" value="Genomic_DNA"/>
</dbReference>
<proteinExistence type="predicted"/>
<dbReference type="Proteomes" id="UP000683360">
    <property type="component" value="Unassembled WGS sequence"/>
</dbReference>
<reference evidence="2" key="1">
    <citation type="submission" date="2021-03" db="EMBL/GenBank/DDBJ databases">
        <authorList>
            <person name="Bekaert M."/>
        </authorList>
    </citation>
    <scope>NUCLEOTIDE SEQUENCE</scope>
</reference>